<sequence>MTPEEAFFHKHITTTQIKKLTAEEIRKQIITETQKRGFIHNQNCKHEYHVGDRVLVTNNITIKKGSYNNTYLKLRNQKFYGKRNEFKYQAQIAEIRGNCYSLKWHEDVPEISVQKDQVSKNVPFVLFKKDIRFLTIDQLKQNWYTNDEIDQVVDENAIDWSSNFA</sequence>
<proteinExistence type="predicted"/>
<protein>
    <submittedName>
        <fullName evidence="1">Uncharacterized protein</fullName>
    </submittedName>
</protein>
<dbReference type="AlphaFoldDB" id="A0A078AJH0"/>
<evidence type="ECO:0000313" key="2">
    <source>
        <dbReference type="Proteomes" id="UP000039865"/>
    </source>
</evidence>
<name>A0A078AJH0_STYLE</name>
<organism evidence="1 2">
    <name type="scientific">Stylonychia lemnae</name>
    <name type="common">Ciliate</name>
    <dbReference type="NCBI Taxonomy" id="5949"/>
    <lineage>
        <taxon>Eukaryota</taxon>
        <taxon>Sar</taxon>
        <taxon>Alveolata</taxon>
        <taxon>Ciliophora</taxon>
        <taxon>Intramacronucleata</taxon>
        <taxon>Spirotrichea</taxon>
        <taxon>Stichotrichia</taxon>
        <taxon>Sporadotrichida</taxon>
        <taxon>Oxytrichidae</taxon>
        <taxon>Stylonychinae</taxon>
        <taxon>Stylonychia</taxon>
    </lineage>
</organism>
<dbReference type="Proteomes" id="UP000039865">
    <property type="component" value="Unassembled WGS sequence"/>
</dbReference>
<dbReference type="InParanoid" id="A0A078AJH0"/>
<evidence type="ECO:0000313" key="1">
    <source>
        <dbReference type="EMBL" id="CDW80928.1"/>
    </source>
</evidence>
<gene>
    <name evidence="1" type="primary">Contig4480.g4779</name>
    <name evidence="1" type="ORF">STYLEM_9934</name>
</gene>
<accession>A0A078AJH0</accession>
<dbReference type="EMBL" id="CCKQ01009447">
    <property type="protein sequence ID" value="CDW80928.1"/>
    <property type="molecule type" value="Genomic_DNA"/>
</dbReference>
<keyword evidence="2" id="KW-1185">Reference proteome</keyword>
<reference evidence="1 2" key="1">
    <citation type="submission" date="2014-06" db="EMBL/GenBank/DDBJ databases">
        <authorList>
            <person name="Swart Estienne"/>
        </authorList>
    </citation>
    <scope>NUCLEOTIDE SEQUENCE [LARGE SCALE GENOMIC DNA]</scope>
    <source>
        <strain evidence="1 2">130c</strain>
    </source>
</reference>